<gene>
    <name evidence="1" type="ORF">Y1Q_0008283</name>
</gene>
<name>A0A151N1K2_ALLMI</name>
<dbReference type="EMBL" id="AKHW03004154">
    <property type="protein sequence ID" value="KYO30654.1"/>
    <property type="molecule type" value="Genomic_DNA"/>
</dbReference>
<comment type="caution">
    <text evidence="1">The sequence shown here is derived from an EMBL/GenBank/DDBJ whole genome shotgun (WGS) entry which is preliminary data.</text>
</comment>
<evidence type="ECO:0000313" key="2">
    <source>
        <dbReference type="Proteomes" id="UP000050525"/>
    </source>
</evidence>
<evidence type="ECO:0000313" key="1">
    <source>
        <dbReference type="EMBL" id="KYO30654.1"/>
    </source>
</evidence>
<dbReference type="AlphaFoldDB" id="A0A151N1K2"/>
<reference evidence="1 2" key="1">
    <citation type="journal article" date="2012" name="Genome Biol.">
        <title>Sequencing three crocodilian genomes to illuminate the evolution of archosaurs and amniotes.</title>
        <authorList>
            <person name="St John J.A."/>
            <person name="Braun E.L."/>
            <person name="Isberg S.R."/>
            <person name="Miles L.G."/>
            <person name="Chong A.Y."/>
            <person name="Gongora J."/>
            <person name="Dalzell P."/>
            <person name="Moran C."/>
            <person name="Bed'hom B."/>
            <person name="Abzhanov A."/>
            <person name="Burgess S.C."/>
            <person name="Cooksey A.M."/>
            <person name="Castoe T.A."/>
            <person name="Crawford N.G."/>
            <person name="Densmore L.D."/>
            <person name="Drew J.C."/>
            <person name="Edwards S.V."/>
            <person name="Faircloth B.C."/>
            <person name="Fujita M.K."/>
            <person name="Greenwold M.J."/>
            <person name="Hoffmann F.G."/>
            <person name="Howard J.M."/>
            <person name="Iguchi T."/>
            <person name="Janes D.E."/>
            <person name="Khan S.Y."/>
            <person name="Kohno S."/>
            <person name="de Koning A.J."/>
            <person name="Lance S.L."/>
            <person name="McCarthy F.M."/>
            <person name="McCormack J.E."/>
            <person name="Merchant M.E."/>
            <person name="Peterson D.G."/>
            <person name="Pollock D.D."/>
            <person name="Pourmand N."/>
            <person name="Raney B.J."/>
            <person name="Roessler K.A."/>
            <person name="Sanford J.R."/>
            <person name="Sawyer R.H."/>
            <person name="Schmidt C.J."/>
            <person name="Triplett E.W."/>
            <person name="Tuberville T.D."/>
            <person name="Venegas-Anaya M."/>
            <person name="Howard J.T."/>
            <person name="Jarvis E.D."/>
            <person name="Guillette L.J.Jr."/>
            <person name="Glenn T.C."/>
            <person name="Green R.E."/>
            <person name="Ray D.A."/>
        </authorList>
    </citation>
    <scope>NUCLEOTIDE SEQUENCE [LARGE SCALE GENOMIC DNA]</scope>
    <source>
        <strain evidence="1">KSC_2009_1</strain>
    </source>
</reference>
<protein>
    <submittedName>
        <fullName evidence="1">Uncharacterized protein</fullName>
    </submittedName>
</protein>
<accession>A0A151N1K2</accession>
<organism evidence="1 2">
    <name type="scientific">Alligator mississippiensis</name>
    <name type="common">American alligator</name>
    <dbReference type="NCBI Taxonomy" id="8496"/>
    <lineage>
        <taxon>Eukaryota</taxon>
        <taxon>Metazoa</taxon>
        <taxon>Chordata</taxon>
        <taxon>Craniata</taxon>
        <taxon>Vertebrata</taxon>
        <taxon>Euteleostomi</taxon>
        <taxon>Archelosauria</taxon>
        <taxon>Archosauria</taxon>
        <taxon>Crocodylia</taxon>
        <taxon>Alligatoridae</taxon>
        <taxon>Alligatorinae</taxon>
        <taxon>Alligator</taxon>
    </lineage>
</organism>
<keyword evidence="2" id="KW-1185">Reference proteome</keyword>
<proteinExistence type="predicted"/>
<dbReference type="Proteomes" id="UP000050525">
    <property type="component" value="Unassembled WGS sequence"/>
</dbReference>
<sequence>MIPAPKNLKEKCYIPSTLDLMGVHPTETACTIREIVSCISLKFGQKSTTALEEWPTRFSDSSKAYHCPNLHQLHPGSTVLSKTSHSTELPPLLFLTLRVDWEYLPWFGLWVPFKMTT</sequence>